<dbReference type="PANTHER" id="PTHR10332:SF88">
    <property type="entry name" value="EQUILIBRATIVE NUCLEOSIDE TRANSPORTER 1, ISOFORM A"/>
    <property type="match status" value="1"/>
</dbReference>
<organism evidence="8 9">
    <name type="scientific">Acanthosepion pharaonis</name>
    <name type="common">Pharaoh cuttlefish</name>
    <name type="synonym">Sepia pharaonis</name>
    <dbReference type="NCBI Taxonomy" id="158019"/>
    <lineage>
        <taxon>Eukaryota</taxon>
        <taxon>Metazoa</taxon>
        <taxon>Spiralia</taxon>
        <taxon>Lophotrochozoa</taxon>
        <taxon>Mollusca</taxon>
        <taxon>Cephalopoda</taxon>
        <taxon>Coleoidea</taxon>
        <taxon>Decapodiformes</taxon>
        <taxon>Sepiida</taxon>
        <taxon>Sepiina</taxon>
        <taxon>Sepiidae</taxon>
        <taxon>Acanthosepion</taxon>
    </lineage>
</organism>
<sequence length="444" mass="49352">MSETVKLINNKEIPPKDKFQFVYWIFYLMGIGSLLPWNFFITANDYFMYKLRNTTTNSIEPTTDQQKDFESDLAVAATIPNVLFNIFTVIIVKYLHQKYRISLSFLFIAILLFITIIFVNVNSDDYQNTFFIIVMMTIVLLSASSSVLTASVFGLASIMPVNYIAAVMNGQALGGTIAALAHIFSIAASGSESLDKNSIILSANIFFASALTITVIALVGYASLFFLKFSKFYMLNDACETMESADDYDESEVDTKESKSFMYVLKRIWRWGLASYLIFLVTLSCFPGIASLIKPVNEAKIVPWFRPFFTPTVCFLCFNAADLSGRIVASKFQLLKLHYSNLALLLACLRICFIPLLMQCNTVPSGHLPSINTSLPLFNNDITPVVLITLLGFTNGYLGNLCMMYGPQLVSAAESERAGTIMSLFLTLGLASGSVISLILVKFL</sequence>
<keyword evidence="5 7" id="KW-1133">Transmembrane helix</keyword>
<feature type="transmembrane region" description="Helical" evidence="7">
    <location>
        <begin position="342"/>
        <end position="364"/>
    </location>
</feature>
<dbReference type="EMBL" id="CAHIKZ030002346">
    <property type="protein sequence ID" value="CAE1285529.1"/>
    <property type="molecule type" value="Genomic_DNA"/>
</dbReference>
<keyword evidence="3" id="KW-0813">Transport</keyword>
<dbReference type="InterPro" id="IPR036259">
    <property type="entry name" value="MFS_trans_sf"/>
</dbReference>
<feature type="transmembrane region" description="Helical" evidence="7">
    <location>
        <begin position="99"/>
        <end position="118"/>
    </location>
</feature>
<feature type="transmembrane region" description="Helical" evidence="7">
    <location>
        <begin position="384"/>
        <end position="406"/>
    </location>
</feature>
<dbReference type="AlphaFoldDB" id="A0A812CXB9"/>
<feature type="transmembrane region" description="Helical" evidence="7">
    <location>
        <begin position="21"/>
        <end position="41"/>
    </location>
</feature>
<dbReference type="Pfam" id="PF01733">
    <property type="entry name" value="Nucleoside_tran"/>
    <property type="match status" value="1"/>
</dbReference>
<feature type="transmembrane region" description="Helical" evidence="7">
    <location>
        <begin position="130"/>
        <end position="156"/>
    </location>
</feature>
<feature type="transmembrane region" description="Helical" evidence="7">
    <location>
        <begin position="199"/>
        <end position="227"/>
    </location>
</feature>
<proteinExistence type="inferred from homology"/>
<comment type="caution">
    <text evidence="8">The sequence shown here is derived from an EMBL/GenBank/DDBJ whole genome shotgun (WGS) entry which is preliminary data.</text>
</comment>
<feature type="transmembrane region" description="Helical" evidence="7">
    <location>
        <begin position="418"/>
        <end position="441"/>
    </location>
</feature>
<evidence type="ECO:0000256" key="2">
    <source>
        <dbReference type="ARBA" id="ARBA00007965"/>
    </source>
</evidence>
<evidence type="ECO:0000256" key="3">
    <source>
        <dbReference type="ARBA" id="ARBA00022448"/>
    </source>
</evidence>
<dbReference type="SUPFAM" id="SSF103473">
    <property type="entry name" value="MFS general substrate transporter"/>
    <property type="match status" value="1"/>
</dbReference>
<dbReference type="PIRSF" id="PIRSF016379">
    <property type="entry name" value="ENT"/>
    <property type="match status" value="1"/>
</dbReference>
<dbReference type="GO" id="GO:0005886">
    <property type="term" value="C:plasma membrane"/>
    <property type="evidence" value="ECO:0007669"/>
    <property type="project" value="TreeGrafter"/>
</dbReference>
<feature type="transmembrane region" description="Helical" evidence="7">
    <location>
        <begin position="301"/>
        <end position="321"/>
    </location>
</feature>
<name>A0A812CXB9_ACAPH</name>
<keyword evidence="4 7" id="KW-0812">Transmembrane</keyword>
<dbReference type="GO" id="GO:0005337">
    <property type="term" value="F:nucleoside transmembrane transporter activity"/>
    <property type="evidence" value="ECO:0007669"/>
    <property type="project" value="InterPro"/>
</dbReference>
<dbReference type="OrthoDB" id="46396at2759"/>
<dbReference type="PANTHER" id="PTHR10332">
    <property type="entry name" value="EQUILIBRATIVE NUCLEOSIDE TRANSPORTER"/>
    <property type="match status" value="1"/>
</dbReference>
<protein>
    <submittedName>
        <fullName evidence="8">SLC29A1_2_3</fullName>
    </submittedName>
</protein>
<keyword evidence="6 7" id="KW-0472">Membrane</keyword>
<gene>
    <name evidence="8" type="ORF">SPHA_45484</name>
</gene>
<comment type="similarity">
    <text evidence="2">Belongs to the SLC29A/ENT transporter (TC 2.A.57) family.</text>
</comment>
<evidence type="ECO:0000256" key="4">
    <source>
        <dbReference type="ARBA" id="ARBA00022692"/>
    </source>
</evidence>
<evidence type="ECO:0000313" key="9">
    <source>
        <dbReference type="Proteomes" id="UP000597762"/>
    </source>
</evidence>
<reference evidence="8" key="1">
    <citation type="submission" date="2021-01" db="EMBL/GenBank/DDBJ databases">
        <authorList>
            <person name="Li R."/>
            <person name="Bekaert M."/>
        </authorList>
    </citation>
    <scope>NUCLEOTIDE SEQUENCE</scope>
    <source>
        <strain evidence="8">Farmed</strain>
    </source>
</reference>
<evidence type="ECO:0000256" key="1">
    <source>
        <dbReference type="ARBA" id="ARBA00004141"/>
    </source>
</evidence>
<evidence type="ECO:0000256" key="5">
    <source>
        <dbReference type="ARBA" id="ARBA00022989"/>
    </source>
</evidence>
<feature type="transmembrane region" description="Helical" evidence="7">
    <location>
        <begin position="268"/>
        <end position="289"/>
    </location>
</feature>
<dbReference type="Proteomes" id="UP000597762">
    <property type="component" value="Unassembled WGS sequence"/>
</dbReference>
<evidence type="ECO:0000256" key="6">
    <source>
        <dbReference type="ARBA" id="ARBA00023136"/>
    </source>
</evidence>
<keyword evidence="9" id="KW-1185">Reference proteome</keyword>
<evidence type="ECO:0000256" key="7">
    <source>
        <dbReference type="SAM" id="Phobius"/>
    </source>
</evidence>
<dbReference type="PRINTS" id="PR01130">
    <property type="entry name" value="DERENTRNSPRT"/>
</dbReference>
<comment type="subcellular location">
    <subcellularLocation>
        <location evidence="1">Membrane</location>
        <topology evidence="1">Multi-pass membrane protein</topology>
    </subcellularLocation>
</comment>
<feature type="transmembrane region" description="Helical" evidence="7">
    <location>
        <begin position="73"/>
        <end position="92"/>
    </location>
</feature>
<dbReference type="InterPro" id="IPR002259">
    <property type="entry name" value="Eqnu_transpt"/>
</dbReference>
<feature type="transmembrane region" description="Helical" evidence="7">
    <location>
        <begin position="163"/>
        <end position="187"/>
    </location>
</feature>
<evidence type="ECO:0000313" key="8">
    <source>
        <dbReference type="EMBL" id="CAE1285529.1"/>
    </source>
</evidence>
<accession>A0A812CXB9</accession>